<dbReference type="GO" id="GO:0005829">
    <property type="term" value="C:cytosol"/>
    <property type="evidence" value="ECO:0007669"/>
    <property type="project" value="TreeGrafter"/>
</dbReference>
<dbReference type="EC" id="4.2.1.20" evidence="3"/>
<evidence type="ECO:0000256" key="1">
    <source>
        <dbReference type="ARBA" id="ARBA00004733"/>
    </source>
</evidence>
<dbReference type="InterPro" id="IPR013785">
    <property type="entry name" value="Aldolase_TIM"/>
</dbReference>
<dbReference type="Gene3D" id="3.20.20.70">
    <property type="entry name" value="Aldolase class I"/>
    <property type="match status" value="1"/>
</dbReference>
<evidence type="ECO:0000256" key="9">
    <source>
        <dbReference type="RuleBase" id="RU003662"/>
    </source>
</evidence>
<dbReference type="CDD" id="cd04724">
    <property type="entry name" value="Tryptophan_synthase_alpha"/>
    <property type="match status" value="1"/>
</dbReference>
<evidence type="ECO:0000256" key="7">
    <source>
        <dbReference type="ARBA" id="ARBA00023239"/>
    </source>
</evidence>
<evidence type="ECO:0000256" key="6">
    <source>
        <dbReference type="ARBA" id="ARBA00023141"/>
    </source>
</evidence>
<evidence type="ECO:0000256" key="3">
    <source>
        <dbReference type="ARBA" id="ARBA00012043"/>
    </source>
</evidence>
<evidence type="ECO:0000313" key="10">
    <source>
        <dbReference type="EMBL" id="CAE0819221.1"/>
    </source>
</evidence>
<organism evidence="10">
    <name type="scientific">Eutreptiella gymnastica</name>
    <dbReference type="NCBI Taxonomy" id="73025"/>
    <lineage>
        <taxon>Eukaryota</taxon>
        <taxon>Discoba</taxon>
        <taxon>Euglenozoa</taxon>
        <taxon>Euglenida</taxon>
        <taxon>Spirocuta</taxon>
        <taxon>Euglenophyceae</taxon>
        <taxon>Eutreptiales</taxon>
        <taxon>Eutreptiaceae</taxon>
        <taxon>Eutreptiella</taxon>
    </lineage>
</organism>
<evidence type="ECO:0000256" key="2">
    <source>
        <dbReference type="ARBA" id="ARBA00011270"/>
    </source>
</evidence>
<evidence type="ECO:0000256" key="8">
    <source>
        <dbReference type="ARBA" id="ARBA00049047"/>
    </source>
</evidence>
<keyword evidence="6" id="KW-0057">Aromatic amino acid biosynthesis</keyword>
<dbReference type="Pfam" id="PF00290">
    <property type="entry name" value="Trp_syntA"/>
    <property type="match status" value="1"/>
</dbReference>
<dbReference type="InterPro" id="IPR002028">
    <property type="entry name" value="Trp_synthase_suA"/>
</dbReference>
<accession>A0A7S4LBW4</accession>
<dbReference type="PANTHER" id="PTHR43406">
    <property type="entry name" value="TRYPTOPHAN SYNTHASE, ALPHA CHAIN"/>
    <property type="match status" value="1"/>
</dbReference>
<reference evidence="10" key="1">
    <citation type="submission" date="2021-01" db="EMBL/GenBank/DDBJ databases">
        <authorList>
            <person name="Corre E."/>
            <person name="Pelletier E."/>
            <person name="Niang G."/>
            <person name="Scheremetjew M."/>
            <person name="Finn R."/>
            <person name="Kale V."/>
            <person name="Holt S."/>
            <person name="Cochrane G."/>
            <person name="Meng A."/>
            <person name="Brown T."/>
            <person name="Cohen L."/>
        </authorList>
    </citation>
    <scope>NUCLEOTIDE SEQUENCE</scope>
    <source>
        <strain evidence="10">CCMP1594</strain>
    </source>
</reference>
<dbReference type="NCBIfam" id="TIGR00262">
    <property type="entry name" value="trpA"/>
    <property type="match status" value="1"/>
</dbReference>
<protein>
    <recommendedName>
        <fullName evidence="3">tryptophan synthase</fullName>
        <ecNumber evidence="3">4.2.1.20</ecNumber>
    </recommendedName>
</protein>
<dbReference type="UniPathway" id="UPA00035">
    <property type="reaction ID" value="UER00044"/>
</dbReference>
<gene>
    <name evidence="10" type="ORF">EGYM00163_LOCUS30390</name>
</gene>
<keyword evidence="7" id="KW-0456">Lyase</keyword>
<dbReference type="GO" id="GO:0004834">
    <property type="term" value="F:tryptophan synthase activity"/>
    <property type="evidence" value="ECO:0007669"/>
    <property type="project" value="UniProtKB-EC"/>
</dbReference>
<comment type="pathway">
    <text evidence="1">Amino-acid biosynthesis; L-tryptophan biosynthesis; L-tryptophan from chorismate: step 5/5.</text>
</comment>
<dbReference type="SUPFAM" id="SSF51366">
    <property type="entry name" value="Ribulose-phoshate binding barrel"/>
    <property type="match status" value="1"/>
</dbReference>
<dbReference type="AlphaFoldDB" id="A0A7S4LBW4"/>
<sequence>MSVRNLQQMFQTHGFSRLVYVTAGYPEPTLTVDILLAIQASGRVEAVEIGVPFTDPTGDGPIIAECSKIAMEKGTTDIHQVIDMLKQARAKGFTLPCLLMGYANTFKPGWMADAKGFVDGVIVVDLPLEEPFTHTFVQECKDNDISFVPILTPLTSAERVQKIGQMMASSFCYCTTVLGVTGARDFLRNYFETEYLEVYNRFKSQTGMPCIVGFGVSSPETVQMIRELLKADGVVVGSAFMKCLQEATSETVGKDVVAFLQGLFV</sequence>
<comment type="similarity">
    <text evidence="9">Belongs to the TrpA family.</text>
</comment>
<name>A0A7S4LBW4_9EUGL</name>
<dbReference type="InterPro" id="IPR011060">
    <property type="entry name" value="RibuloseP-bd_barrel"/>
</dbReference>
<keyword evidence="5" id="KW-0822">Tryptophan biosynthesis</keyword>
<comment type="catalytic activity">
    <reaction evidence="8">
        <text>(1S,2R)-1-C-(indol-3-yl)glycerol 3-phosphate + L-serine = D-glyceraldehyde 3-phosphate + L-tryptophan + H2O</text>
        <dbReference type="Rhea" id="RHEA:10532"/>
        <dbReference type="ChEBI" id="CHEBI:15377"/>
        <dbReference type="ChEBI" id="CHEBI:33384"/>
        <dbReference type="ChEBI" id="CHEBI:57912"/>
        <dbReference type="ChEBI" id="CHEBI:58866"/>
        <dbReference type="ChEBI" id="CHEBI:59776"/>
        <dbReference type="EC" id="4.2.1.20"/>
    </reaction>
</comment>
<keyword evidence="4" id="KW-0028">Amino-acid biosynthesis</keyword>
<evidence type="ECO:0000256" key="4">
    <source>
        <dbReference type="ARBA" id="ARBA00022605"/>
    </source>
</evidence>
<dbReference type="EMBL" id="HBJA01087198">
    <property type="protein sequence ID" value="CAE0819221.1"/>
    <property type="molecule type" value="Transcribed_RNA"/>
</dbReference>
<evidence type="ECO:0000256" key="5">
    <source>
        <dbReference type="ARBA" id="ARBA00022822"/>
    </source>
</evidence>
<proteinExistence type="inferred from homology"/>
<comment type="subunit">
    <text evidence="2">Tetramer of two alpha and two beta chains.</text>
</comment>
<dbReference type="PANTHER" id="PTHR43406:SF1">
    <property type="entry name" value="TRYPTOPHAN SYNTHASE ALPHA CHAIN, CHLOROPLASTIC"/>
    <property type="match status" value="1"/>
</dbReference>